<evidence type="ECO:0000259" key="6">
    <source>
        <dbReference type="PROSITE" id="PS51387"/>
    </source>
</evidence>
<reference evidence="7 8" key="1">
    <citation type="submission" date="2019-08" db="EMBL/GenBank/DDBJ databases">
        <title>Bradyrhizobium hipponensis sp. nov., a rhizobium isolated from a Lupinus angustifolius root nodule in Tunisia.</title>
        <authorList>
            <person name="Off K."/>
            <person name="Rejili M."/>
            <person name="Mars M."/>
            <person name="Brachmann A."/>
            <person name="Marin M."/>
        </authorList>
    </citation>
    <scope>NUCLEOTIDE SEQUENCE [LARGE SCALE GENOMIC DNA]</scope>
    <source>
        <strain evidence="7 8">CTAW71</strain>
    </source>
</reference>
<comment type="similarity">
    <text evidence="2">Belongs to the FAD-binding oxidoreductase/transferase type 4 family.</text>
</comment>
<evidence type="ECO:0000313" key="7">
    <source>
        <dbReference type="EMBL" id="TYL92371.1"/>
    </source>
</evidence>
<sequence>MNRANDAKLLGALQQALGDQLVLTGGRIPAKAMSDRSRTGHHLPMIYIRPRSVQDVSSALRICNAHRSSVVVQGGMTGLAGGANPECEDVVIAMDLFAGVEEIDSNAATMTVRAGTILEDAQKAAEDSGFLLPIDLGARGSCQIGGNLATNAGGVRVINHGMTRDNVLGLEAVLADGTVISSLNRMQKNNTGYDLKQLFIGSEGTLGIITRAVLKLKSLPACRATALCGLRSYEDVLLLLRNAGKLMGLSAFELMWGAFFRFSSKAEEFRAFETEYPFLIIIEQSGEAVNLEEFLATMFEEGLIADALIAKSEKEREKFWKVREGLSLGTLPKLIEYDVSLPIGSLDLYAQEVTTALAAEFPSIHVSVFGHIADSNIHLCVSAGQVDAAEKHRINTIVYDGVRNHRGSISAEHGIGLLKREYLSYSRNPEELNLMRRLKKTLDPHGILNPERIICIAPTDRSGCSNGHAHPQR</sequence>
<dbReference type="GO" id="GO:0022904">
    <property type="term" value="P:respiratory electron transport chain"/>
    <property type="evidence" value="ECO:0007669"/>
    <property type="project" value="TreeGrafter"/>
</dbReference>
<dbReference type="InterPro" id="IPR036318">
    <property type="entry name" value="FAD-bd_PCMH-like_sf"/>
</dbReference>
<dbReference type="GO" id="GO:0016491">
    <property type="term" value="F:oxidoreductase activity"/>
    <property type="evidence" value="ECO:0007669"/>
    <property type="project" value="UniProtKB-KW"/>
</dbReference>
<dbReference type="InterPro" id="IPR004113">
    <property type="entry name" value="FAD-bd_oxidored_4_C"/>
</dbReference>
<dbReference type="EMBL" id="VSSS01000038">
    <property type="protein sequence ID" value="TYL92371.1"/>
    <property type="molecule type" value="Genomic_DNA"/>
</dbReference>
<keyword evidence="8" id="KW-1185">Reference proteome</keyword>
<evidence type="ECO:0000256" key="1">
    <source>
        <dbReference type="ARBA" id="ARBA00001974"/>
    </source>
</evidence>
<keyword evidence="5" id="KW-0560">Oxidoreductase</keyword>
<dbReference type="OrthoDB" id="9809290at2"/>
<dbReference type="InterPro" id="IPR016166">
    <property type="entry name" value="FAD-bd_PCMH"/>
</dbReference>
<dbReference type="SUPFAM" id="SSF55103">
    <property type="entry name" value="FAD-linked oxidases, C-terminal domain"/>
    <property type="match status" value="1"/>
</dbReference>
<dbReference type="InterPro" id="IPR016164">
    <property type="entry name" value="FAD-linked_Oxase-like_C"/>
</dbReference>
<dbReference type="Pfam" id="PF01565">
    <property type="entry name" value="FAD_binding_4"/>
    <property type="match status" value="1"/>
</dbReference>
<dbReference type="FunFam" id="1.10.45.10:FF:000001">
    <property type="entry name" value="D-lactate dehydrogenase mitochondrial"/>
    <property type="match status" value="1"/>
</dbReference>
<keyword evidence="3" id="KW-0285">Flavoprotein</keyword>
<dbReference type="Gene3D" id="3.30.70.2740">
    <property type="match status" value="1"/>
</dbReference>
<dbReference type="SUPFAM" id="SSF56176">
    <property type="entry name" value="FAD-binding/transporter-associated domain-like"/>
    <property type="match status" value="1"/>
</dbReference>
<dbReference type="Proteomes" id="UP000324758">
    <property type="component" value="Unassembled WGS sequence"/>
</dbReference>
<dbReference type="InterPro" id="IPR051264">
    <property type="entry name" value="FAD-oxidored/transferase_4"/>
</dbReference>
<dbReference type="PANTHER" id="PTHR43716:SF1">
    <property type="entry name" value="D-2-HYDROXYGLUTARATE DEHYDROGENASE, MITOCHONDRIAL"/>
    <property type="match status" value="1"/>
</dbReference>
<comment type="cofactor">
    <cofactor evidence="1">
        <name>FAD</name>
        <dbReference type="ChEBI" id="CHEBI:57692"/>
    </cofactor>
</comment>
<dbReference type="PROSITE" id="PS51387">
    <property type="entry name" value="FAD_PCMH"/>
    <property type="match status" value="1"/>
</dbReference>
<dbReference type="RefSeq" id="WP_148774839.1">
    <property type="nucleotide sequence ID" value="NZ_VSSS01000038.1"/>
</dbReference>
<evidence type="ECO:0000256" key="4">
    <source>
        <dbReference type="ARBA" id="ARBA00022827"/>
    </source>
</evidence>
<comment type="caution">
    <text evidence="7">The sequence shown here is derived from an EMBL/GenBank/DDBJ whole genome shotgun (WGS) entry which is preliminary data.</text>
</comment>
<proteinExistence type="inferred from homology"/>
<evidence type="ECO:0000256" key="2">
    <source>
        <dbReference type="ARBA" id="ARBA00008000"/>
    </source>
</evidence>
<keyword evidence="4" id="KW-0274">FAD</keyword>
<dbReference type="InterPro" id="IPR006094">
    <property type="entry name" value="Oxid_FAD_bind_N"/>
</dbReference>
<dbReference type="Pfam" id="PF02913">
    <property type="entry name" value="FAD-oxidase_C"/>
    <property type="match status" value="1"/>
</dbReference>
<dbReference type="Gene3D" id="3.30.465.10">
    <property type="match status" value="1"/>
</dbReference>
<feature type="domain" description="FAD-binding PCMH-type" evidence="6">
    <location>
        <begin position="40"/>
        <end position="219"/>
    </location>
</feature>
<accession>A0A5D3KG49</accession>
<dbReference type="InterPro" id="IPR016171">
    <property type="entry name" value="Vanillyl_alc_oxidase_C-sub2"/>
</dbReference>
<evidence type="ECO:0000256" key="3">
    <source>
        <dbReference type="ARBA" id="ARBA00022630"/>
    </source>
</evidence>
<evidence type="ECO:0000313" key="8">
    <source>
        <dbReference type="Proteomes" id="UP000324758"/>
    </source>
</evidence>
<protein>
    <submittedName>
        <fullName evidence="7">FAD-binding oxidoreductase</fullName>
    </submittedName>
</protein>
<dbReference type="PANTHER" id="PTHR43716">
    <property type="entry name" value="D-2-HYDROXYGLUTARATE DEHYDROGENASE, MITOCHONDRIAL"/>
    <property type="match status" value="1"/>
</dbReference>
<dbReference type="AlphaFoldDB" id="A0A5D3KG49"/>
<name>A0A5D3KG49_9BRAD</name>
<dbReference type="Gene3D" id="1.10.45.10">
    <property type="entry name" value="Vanillyl-alcohol Oxidase, Chain A, domain 4"/>
    <property type="match status" value="1"/>
</dbReference>
<organism evidence="7 8">
    <name type="scientific">Bradyrhizobium rifense</name>
    <dbReference type="NCBI Taxonomy" id="515499"/>
    <lineage>
        <taxon>Bacteria</taxon>
        <taxon>Pseudomonadati</taxon>
        <taxon>Pseudomonadota</taxon>
        <taxon>Alphaproteobacteria</taxon>
        <taxon>Hyphomicrobiales</taxon>
        <taxon>Nitrobacteraceae</taxon>
        <taxon>Bradyrhizobium</taxon>
    </lineage>
</organism>
<gene>
    <name evidence="7" type="ORF">FXB40_25015</name>
</gene>
<dbReference type="GO" id="GO:0071949">
    <property type="term" value="F:FAD binding"/>
    <property type="evidence" value="ECO:0007669"/>
    <property type="project" value="InterPro"/>
</dbReference>
<dbReference type="Gene3D" id="3.30.70.2190">
    <property type="match status" value="1"/>
</dbReference>
<evidence type="ECO:0000256" key="5">
    <source>
        <dbReference type="ARBA" id="ARBA00023002"/>
    </source>
</evidence>
<dbReference type="InterPro" id="IPR016169">
    <property type="entry name" value="FAD-bd_PCMH_sub2"/>
</dbReference>